<keyword evidence="2" id="KW-1015">Disulfide bond</keyword>
<dbReference type="PANTHER" id="PTHR11481:SF64">
    <property type="entry name" value="FC RECEPTOR-LIKE PROTEIN 4"/>
    <property type="match status" value="1"/>
</dbReference>
<feature type="non-terminal residue" evidence="3">
    <location>
        <position position="1"/>
    </location>
</feature>
<keyword evidence="4" id="KW-1185">Reference proteome</keyword>
<evidence type="ECO:0000256" key="1">
    <source>
        <dbReference type="ARBA" id="ARBA00022729"/>
    </source>
</evidence>
<dbReference type="InterPro" id="IPR050488">
    <property type="entry name" value="Ig_Fc_receptor"/>
</dbReference>
<reference evidence="3 4" key="1">
    <citation type="submission" date="2019-09" db="EMBL/GenBank/DDBJ databases">
        <title>Bird 10,000 Genomes (B10K) Project - Family phase.</title>
        <authorList>
            <person name="Zhang G."/>
        </authorList>
    </citation>
    <scope>NUCLEOTIDE SEQUENCE [LARGE SCALE GENOMIC DNA]</scope>
    <source>
        <strain evidence="3">B10K-CU-031-22</strain>
    </source>
</reference>
<feature type="non-terminal residue" evidence="3">
    <location>
        <position position="115"/>
    </location>
</feature>
<organism evidence="3 4">
    <name type="scientific">Chunga burmeisteri</name>
    <name type="common">Black-legged seriema</name>
    <dbReference type="NCBI Taxonomy" id="1352770"/>
    <lineage>
        <taxon>Eukaryota</taxon>
        <taxon>Metazoa</taxon>
        <taxon>Chordata</taxon>
        <taxon>Craniata</taxon>
        <taxon>Vertebrata</taxon>
        <taxon>Euteleostomi</taxon>
        <taxon>Archelosauria</taxon>
        <taxon>Archosauria</taxon>
        <taxon>Dinosauria</taxon>
        <taxon>Saurischia</taxon>
        <taxon>Theropoda</taxon>
        <taxon>Coelurosauria</taxon>
        <taxon>Aves</taxon>
        <taxon>Neognathae</taxon>
        <taxon>Neoaves</taxon>
        <taxon>Telluraves</taxon>
        <taxon>Australaves</taxon>
        <taxon>Cariamiformes</taxon>
        <taxon>Cariamidae</taxon>
        <taxon>Chunga</taxon>
    </lineage>
</organism>
<dbReference type="GO" id="GO:0007166">
    <property type="term" value="P:cell surface receptor signaling pathway"/>
    <property type="evidence" value="ECO:0007669"/>
    <property type="project" value="TreeGrafter"/>
</dbReference>
<dbReference type="GO" id="GO:0006955">
    <property type="term" value="P:immune response"/>
    <property type="evidence" value="ECO:0007669"/>
    <property type="project" value="TreeGrafter"/>
</dbReference>
<dbReference type="Proteomes" id="UP000541181">
    <property type="component" value="Unassembled WGS sequence"/>
</dbReference>
<evidence type="ECO:0000313" key="3">
    <source>
        <dbReference type="EMBL" id="NWS62907.1"/>
    </source>
</evidence>
<sequence length="115" mass="12884">AGIPCHPAGAQPSQLMLDPPWTPMFLMERVTLTCQGSGAPGPTKWYLNERLWKQTEPNNIYVSRGHAAKDRYQCQSPGTYLSPAVTLSFSNDWLVLQVPTRVLLEGDELRLRCRG</sequence>
<dbReference type="EMBL" id="VZRC01000935">
    <property type="protein sequence ID" value="NWS62907.1"/>
    <property type="molecule type" value="Genomic_DNA"/>
</dbReference>
<keyword evidence="1" id="KW-0732">Signal</keyword>
<dbReference type="AlphaFoldDB" id="A0A7K5H0T2"/>
<dbReference type="GO" id="GO:0004888">
    <property type="term" value="F:transmembrane signaling receptor activity"/>
    <property type="evidence" value="ECO:0007669"/>
    <property type="project" value="TreeGrafter"/>
</dbReference>
<dbReference type="GO" id="GO:0009897">
    <property type="term" value="C:external side of plasma membrane"/>
    <property type="evidence" value="ECO:0007669"/>
    <property type="project" value="TreeGrafter"/>
</dbReference>
<dbReference type="PANTHER" id="PTHR11481">
    <property type="entry name" value="IMMUNOGLOBULIN FC RECEPTOR"/>
    <property type="match status" value="1"/>
</dbReference>
<gene>
    <name evidence="3" type="primary">Fcgr2</name>
    <name evidence="3" type="ORF">CHUBUR_R15608</name>
</gene>
<comment type="caution">
    <text evidence="3">The sequence shown here is derived from an EMBL/GenBank/DDBJ whole genome shotgun (WGS) entry which is preliminary data.</text>
</comment>
<proteinExistence type="predicted"/>
<dbReference type="OrthoDB" id="6151406at2759"/>
<dbReference type="InterPro" id="IPR013783">
    <property type="entry name" value="Ig-like_fold"/>
</dbReference>
<name>A0A7K5H0T2_9AVES</name>
<protein>
    <submittedName>
        <fullName evidence="3">FCGR2 protein</fullName>
    </submittedName>
</protein>
<accession>A0A7K5H0T2</accession>
<evidence type="ECO:0000256" key="2">
    <source>
        <dbReference type="ARBA" id="ARBA00023157"/>
    </source>
</evidence>
<dbReference type="SUPFAM" id="SSF48726">
    <property type="entry name" value="Immunoglobulin"/>
    <property type="match status" value="1"/>
</dbReference>
<evidence type="ECO:0000313" key="4">
    <source>
        <dbReference type="Proteomes" id="UP000541181"/>
    </source>
</evidence>
<dbReference type="InterPro" id="IPR036179">
    <property type="entry name" value="Ig-like_dom_sf"/>
</dbReference>
<dbReference type="Gene3D" id="2.60.40.10">
    <property type="entry name" value="Immunoglobulins"/>
    <property type="match status" value="1"/>
</dbReference>